<accession>A0A4Q1BUF3</accession>
<evidence type="ECO:0000256" key="1">
    <source>
        <dbReference type="SAM" id="MobiDB-lite"/>
    </source>
</evidence>
<protein>
    <submittedName>
        <fullName evidence="2">Uncharacterized protein</fullName>
    </submittedName>
</protein>
<dbReference type="VEuPathDB" id="FungiDB:TREMEDRAFT_61620"/>
<keyword evidence="3" id="KW-1185">Reference proteome</keyword>
<evidence type="ECO:0000313" key="3">
    <source>
        <dbReference type="Proteomes" id="UP000289152"/>
    </source>
</evidence>
<feature type="compositionally biased region" description="Acidic residues" evidence="1">
    <location>
        <begin position="247"/>
        <end position="264"/>
    </location>
</feature>
<comment type="caution">
    <text evidence="2">The sequence shown here is derived from an EMBL/GenBank/DDBJ whole genome shotgun (WGS) entry which is preliminary data.</text>
</comment>
<sequence length="327" mass="36207">MSSGNESDESAPRVSTGVALDANFHRYDSGVVVIGKNDRWKGLNDLLSGSLFNDDPDFGENVCCRENGTNGNNRSQTTQNPTPPLSVIAEEGDEYEDGSDGSSLFSPCSPGWPYSLGHDPSSSSSIFLDDAYPDTTSQQSEYCPPLDPNDTDRVKDGSLVLSSPLDSGSEAFDLEEVPDNPTGKRVLVPLSTVLPGRVDQRTSRPSLFPRRDIPTFPVRDQTHHQINEHPSTLGFRDQYHQSQAITEEPDEEAIDDSDDDDDFPADSINSYNHISEFSKNSHGENHRVETEQEWFRKLPKERWPCNRQPSHLLADTLNPKPAGMPNC</sequence>
<feature type="region of interest" description="Disordered" evidence="1">
    <location>
        <begin position="63"/>
        <end position="86"/>
    </location>
</feature>
<feature type="region of interest" description="Disordered" evidence="1">
    <location>
        <begin position="304"/>
        <end position="327"/>
    </location>
</feature>
<dbReference type="InParanoid" id="A0A4Q1BUF3"/>
<name>A0A4Q1BUF3_TREME</name>
<dbReference type="EMBL" id="SDIL01000006">
    <property type="protein sequence ID" value="RXK41744.1"/>
    <property type="molecule type" value="Genomic_DNA"/>
</dbReference>
<feature type="region of interest" description="Disordered" evidence="1">
    <location>
        <begin position="245"/>
        <end position="269"/>
    </location>
</feature>
<proteinExistence type="predicted"/>
<organism evidence="2 3">
    <name type="scientific">Tremella mesenterica</name>
    <name type="common">Jelly fungus</name>
    <dbReference type="NCBI Taxonomy" id="5217"/>
    <lineage>
        <taxon>Eukaryota</taxon>
        <taxon>Fungi</taxon>
        <taxon>Dikarya</taxon>
        <taxon>Basidiomycota</taxon>
        <taxon>Agaricomycotina</taxon>
        <taxon>Tremellomycetes</taxon>
        <taxon>Tremellales</taxon>
        <taxon>Tremellaceae</taxon>
        <taxon>Tremella</taxon>
    </lineage>
</organism>
<feature type="region of interest" description="Disordered" evidence="1">
    <location>
        <begin position="125"/>
        <end position="149"/>
    </location>
</feature>
<reference evidence="2 3" key="1">
    <citation type="submission" date="2016-06" db="EMBL/GenBank/DDBJ databases">
        <title>Evolution of pathogenesis and genome organization in the Tremellales.</title>
        <authorList>
            <person name="Cuomo C."/>
            <person name="Litvintseva A."/>
            <person name="Heitman J."/>
            <person name="Chen Y."/>
            <person name="Sun S."/>
            <person name="Springer D."/>
            <person name="Dromer F."/>
            <person name="Young S."/>
            <person name="Zeng Q."/>
            <person name="Chapman S."/>
            <person name="Gujja S."/>
            <person name="Saif S."/>
            <person name="Birren B."/>
        </authorList>
    </citation>
    <scope>NUCLEOTIDE SEQUENCE [LARGE SCALE GENOMIC DNA]</scope>
    <source>
        <strain evidence="2 3">ATCC 28783</strain>
    </source>
</reference>
<dbReference type="AlphaFoldDB" id="A0A4Q1BUF3"/>
<dbReference type="Proteomes" id="UP000289152">
    <property type="component" value="Unassembled WGS sequence"/>
</dbReference>
<evidence type="ECO:0000313" key="2">
    <source>
        <dbReference type="EMBL" id="RXK41744.1"/>
    </source>
</evidence>
<gene>
    <name evidence="2" type="ORF">M231_00979</name>
</gene>
<feature type="compositionally biased region" description="Polar residues" evidence="1">
    <location>
        <begin position="67"/>
        <end position="80"/>
    </location>
</feature>